<dbReference type="Pfam" id="PF00701">
    <property type="entry name" value="DHDPS"/>
    <property type="match status" value="1"/>
</dbReference>
<accession>U2E1N9</accession>
<evidence type="ECO:0000256" key="5">
    <source>
        <dbReference type="PIRSR" id="PIRSR001365-2"/>
    </source>
</evidence>
<dbReference type="PIRSF" id="PIRSF001365">
    <property type="entry name" value="DHDPS"/>
    <property type="match status" value="1"/>
</dbReference>
<dbReference type="PANTHER" id="PTHR12128">
    <property type="entry name" value="DIHYDRODIPICOLINATE SYNTHASE"/>
    <property type="match status" value="1"/>
</dbReference>
<name>U2E1N9_9GAMM</name>
<dbReference type="InterPro" id="IPR013785">
    <property type="entry name" value="Aldolase_TIM"/>
</dbReference>
<evidence type="ECO:0000313" key="7">
    <source>
        <dbReference type="Proteomes" id="UP000006242"/>
    </source>
</evidence>
<dbReference type="eggNOG" id="COG0329">
    <property type="taxonomic scope" value="Bacteria"/>
</dbReference>
<feature type="active site" description="Proton donor/acceptor" evidence="4">
    <location>
        <position position="149"/>
    </location>
</feature>
<dbReference type="EMBL" id="AFNV02000027">
    <property type="protein sequence ID" value="ERJ17831.1"/>
    <property type="molecule type" value="Genomic_DNA"/>
</dbReference>
<dbReference type="GO" id="GO:0008840">
    <property type="term" value="F:4-hydroxy-tetrahydrodipicolinate synthase activity"/>
    <property type="evidence" value="ECO:0007669"/>
    <property type="project" value="UniProtKB-EC"/>
</dbReference>
<dbReference type="CDD" id="cd00408">
    <property type="entry name" value="DHDPS-like"/>
    <property type="match status" value="1"/>
</dbReference>
<comment type="similarity">
    <text evidence="1 3">Belongs to the DapA family.</text>
</comment>
<evidence type="ECO:0000313" key="6">
    <source>
        <dbReference type="EMBL" id="ERJ17831.1"/>
    </source>
</evidence>
<protein>
    <submittedName>
        <fullName evidence="6">Dihydrodipicolinate synthase protein</fullName>
        <ecNumber evidence="6">4.3.3.7</ecNumber>
    </submittedName>
</protein>
<keyword evidence="7" id="KW-1185">Reference proteome</keyword>
<dbReference type="PANTHER" id="PTHR12128:SF66">
    <property type="entry name" value="4-HYDROXY-2-OXOGLUTARATE ALDOLASE, MITOCHONDRIAL"/>
    <property type="match status" value="1"/>
</dbReference>
<sequence>MNTPNHDGTHTARNASIFNGLIAFPITPLDRAGRVDTDAFGAILEPLVQSGVDAIGVLGSTGSYAYLHAAQRERVIETAVAHADGRLPVIAGIGALAQLDVNYHAQQACALGADGLLLAPVSYIPLREVEVERLFLTVADAVDRPICIYNNPGTTQFDFSAALLARLAEHPSIAALKQPAPSRDAEAAHLTLEKRFGERLQIGYSGDELALGVLAAGARSWYSVMAGVFPSAFCRLMRAIKQADYVTARSCHARMQPLWDVCRAYASYRVAHEAIALTGRAAPVMPTPLQPLATDERETVRRALVASHLL</sequence>
<evidence type="ECO:0000256" key="3">
    <source>
        <dbReference type="PIRNR" id="PIRNR001365"/>
    </source>
</evidence>
<reference evidence="6 7" key="2">
    <citation type="journal article" date="2013" name="PLoS ONE">
        <title>INDIGO - INtegrated Data Warehouse of MIcrobial GenOmes with Examples from the Red Sea Extremophiles.</title>
        <authorList>
            <person name="Alam I."/>
            <person name="Antunes A."/>
            <person name="Kamau A.A."/>
            <person name="Ba Alawi W."/>
            <person name="Kalkatawi M."/>
            <person name="Stingl U."/>
            <person name="Bajic V.B."/>
        </authorList>
    </citation>
    <scope>NUCLEOTIDE SEQUENCE [LARGE SCALE GENOMIC DNA]</scope>
    <source>
        <strain evidence="6 7">E1L3A</strain>
    </source>
</reference>
<dbReference type="EC" id="4.3.3.7" evidence="6"/>
<dbReference type="SUPFAM" id="SSF51569">
    <property type="entry name" value="Aldolase"/>
    <property type="match status" value="1"/>
</dbReference>
<organism evidence="6 7">
    <name type="scientific">Salinisphaera shabanensis E1L3A</name>
    <dbReference type="NCBI Taxonomy" id="1033802"/>
    <lineage>
        <taxon>Bacteria</taxon>
        <taxon>Pseudomonadati</taxon>
        <taxon>Pseudomonadota</taxon>
        <taxon>Gammaproteobacteria</taxon>
        <taxon>Salinisphaerales</taxon>
        <taxon>Salinisphaeraceae</taxon>
        <taxon>Salinisphaera</taxon>
    </lineage>
</organism>
<dbReference type="STRING" id="1033802.SSPSH_003313"/>
<dbReference type="PRINTS" id="PR00146">
    <property type="entry name" value="DHPICSNTHASE"/>
</dbReference>
<gene>
    <name evidence="6" type="ORF">SSPSH_003313</name>
</gene>
<evidence type="ECO:0000256" key="2">
    <source>
        <dbReference type="ARBA" id="ARBA00023239"/>
    </source>
</evidence>
<evidence type="ECO:0000256" key="4">
    <source>
        <dbReference type="PIRSR" id="PIRSR001365-1"/>
    </source>
</evidence>
<dbReference type="OrthoDB" id="199953at2"/>
<keyword evidence="2 3" id="KW-0456">Lyase</keyword>
<evidence type="ECO:0000256" key="1">
    <source>
        <dbReference type="ARBA" id="ARBA00007592"/>
    </source>
</evidence>
<dbReference type="Gene3D" id="3.20.20.70">
    <property type="entry name" value="Aldolase class I"/>
    <property type="match status" value="1"/>
</dbReference>
<reference evidence="6 7" key="1">
    <citation type="journal article" date="2011" name="J. Bacteriol.">
        <title>Genome sequence of Salinisphaera shabanensis, a gammaproteobacterium from the harsh, variable environment of the brine-seawater interface of the Shaban Deep in the Red Sea.</title>
        <authorList>
            <person name="Antunes A."/>
            <person name="Alam I."/>
            <person name="Bajic V.B."/>
            <person name="Stingl U."/>
        </authorList>
    </citation>
    <scope>NUCLEOTIDE SEQUENCE [LARGE SCALE GENOMIC DNA]</scope>
    <source>
        <strain evidence="6 7">E1L3A</strain>
    </source>
</reference>
<feature type="active site" description="Schiff-base intermediate with substrate" evidence="4">
    <location>
        <position position="177"/>
    </location>
</feature>
<dbReference type="InterPro" id="IPR002220">
    <property type="entry name" value="DapA-like"/>
</dbReference>
<feature type="binding site" evidence="5">
    <location>
        <position position="61"/>
    </location>
    <ligand>
        <name>pyruvate</name>
        <dbReference type="ChEBI" id="CHEBI:15361"/>
    </ligand>
</feature>
<dbReference type="AlphaFoldDB" id="U2E1N9"/>
<comment type="caution">
    <text evidence="6">The sequence shown here is derived from an EMBL/GenBank/DDBJ whole genome shotgun (WGS) entry which is preliminary data.</text>
</comment>
<dbReference type="SMART" id="SM01130">
    <property type="entry name" value="DHDPS"/>
    <property type="match status" value="1"/>
</dbReference>
<dbReference type="Proteomes" id="UP000006242">
    <property type="component" value="Unassembled WGS sequence"/>
</dbReference>
<dbReference type="RefSeq" id="WP_006913694.1">
    <property type="nucleotide sequence ID" value="NZ_AFNV02000027.1"/>
</dbReference>
<proteinExistence type="inferred from homology"/>